<dbReference type="InterPro" id="IPR006665">
    <property type="entry name" value="OmpA-like"/>
</dbReference>
<proteinExistence type="predicted"/>
<dbReference type="GO" id="GO:0016020">
    <property type="term" value="C:membrane"/>
    <property type="evidence" value="ECO:0007669"/>
    <property type="project" value="UniProtKB-UniRule"/>
</dbReference>
<feature type="coiled-coil region" evidence="2">
    <location>
        <begin position="38"/>
        <end position="118"/>
    </location>
</feature>
<feature type="domain" description="OmpA-like" evidence="3">
    <location>
        <begin position="144"/>
        <end position="266"/>
    </location>
</feature>
<dbReference type="Gene3D" id="3.30.1330.60">
    <property type="entry name" value="OmpA-like domain"/>
    <property type="match status" value="1"/>
</dbReference>
<dbReference type="SUPFAM" id="SSF103088">
    <property type="entry name" value="OmpA-like"/>
    <property type="match status" value="1"/>
</dbReference>
<organism evidence="4 5">
    <name type="scientific">Candidatus Gallibacteroides avistercoris</name>
    <dbReference type="NCBI Taxonomy" id="2840833"/>
    <lineage>
        <taxon>Bacteria</taxon>
        <taxon>Pseudomonadati</taxon>
        <taxon>Bacteroidota</taxon>
        <taxon>Bacteroidia</taxon>
        <taxon>Bacteroidales</taxon>
        <taxon>Bacteroidaceae</taxon>
        <taxon>Bacteroidaceae incertae sedis</taxon>
        <taxon>Candidatus Gallibacteroides</taxon>
    </lineage>
</organism>
<comment type="caution">
    <text evidence="4">The sequence shown here is derived from an EMBL/GenBank/DDBJ whole genome shotgun (WGS) entry which is preliminary data.</text>
</comment>
<evidence type="ECO:0000259" key="3">
    <source>
        <dbReference type="PROSITE" id="PS51123"/>
    </source>
</evidence>
<accession>A0A9D1M6B3</accession>
<dbReference type="CDD" id="cd07185">
    <property type="entry name" value="OmpA_C-like"/>
    <property type="match status" value="1"/>
</dbReference>
<dbReference type="InterPro" id="IPR050330">
    <property type="entry name" value="Bact_OuterMem_StrucFunc"/>
</dbReference>
<dbReference type="InterPro" id="IPR036737">
    <property type="entry name" value="OmpA-like_sf"/>
</dbReference>
<dbReference type="EMBL" id="DVNA01000026">
    <property type="protein sequence ID" value="HIU54399.1"/>
    <property type="molecule type" value="Genomic_DNA"/>
</dbReference>
<reference evidence="4" key="2">
    <citation type="journal article" date="2021" name="PeerJ">
        <title>Extensive microbial diversity within the chicken gut microbiome revealed by metagenomics and culture.</title>
        <authorList>
            <person name="Gilroy R."/>
            <person name="Ravi A."/>
            <person name="Getino M."/>
            <person name="Pursley I."/>
            <person name="Horton D.L."/>
            <person name="Alikhan N.F."/>
            <person name="Baker D."/>
            <person name="Gharbi K."/>
            <person name="Hall N."/>
            <person name="Watson M."/>
            <person name="Adriaenssens E.M."/>
            <person name="Foster-Nyarko E."/>
            <person name="Jarju S."/>
            <person name="Secka A."/>
            <person name="Antonio M."/>
            <person name="Oren A."/>
            <person name="Chaudhuri R.R."/>
            <person name="La Ragione R."/>
            <person name="Hildebrand F."/>
            <person name="Pallen M.J."/>
        </authorList>
    </citation>
    <scope>NUCLEOTIDE SEQUENCE</scope>
    <source>
        <strain evidence="4">CHK158-818</strain>
    </source>
</reference>
<evidence type="ECO:0000313" key="4">
    <source>
        <dbReference type="EMBL" id="HIU54399.1"/>
    </source>
</evidence>
<dbReference type="Proteomes" id="UP000824112">
    <property type="component" value="Unassembled WGS sequence"/>
</dbReference>
<dbReference type="PROSITE" id="PS51123">
    <property type="entry name" value="OMPA_2"/>
    <property type="match status" value="1"/>
</dbReference>
<keyword evidence="1" id="KW-0472">Membrane</keyword>
<reference evidence="4" key="1">
    <citation type="submission" date="2020-10" db="EMBL/GenBank/DDBJ databases">
        <authorList>
            <person name="Gilroy R."/>
        </authorList>
    </citation>
    <scope>NUCLEOTIDE SEQUENCE</scope>
    <source>
        <strain evidence="4">CHK158-818</strain>
    </source>
</reference>
<dbReference type="PROSITE" id="PS51257">
    <property type="entry name" value="PROKAR_LIPOPROTEIN"/>
    <property type="match status" value="1"/>
</dbReference>
<gene>
    <name evidence="4" type="ORF">IAB03_01170</name>
</gene>
<dbReference type="Pfam" id="PF00691">
    <property type="entry name" value="OmpA"/>
    <property type="match status" value="1"/>
</dbReference>
<protein>
    <submittedName>
        <fullName evidence="4">OmpA family protein</fullName>
    </submittedName>
</protein>
<dbReference type="PANTHER" id="PTHR30329">
    <property type="entry name" value="STATOR ELEMENT OF FLAGELLAR MOTOR COMPLEX"/>
    <property type="match status" value="1"/>
</dbReference>
<dbReference type="PANTHER" id="PTHR30329:SF21">
    <property type="entry name" value="LIPOPROTEIN YIAD-RELATED"/>
    <property type="match status" value="1"/>
</dbReference>
<dbReference type="AlphaFoldDB" id="A0A9D1M6B3"/>
<name>A0A9D1M6B3_9BACT</name>
<evidence type="ECO:0000313" key="5">
    <source>
        <dbReference type="Proteomes" id="UP000824112"/>
    </source>
</evidence>
<evidence type="ECO:0000256" key="1">
    <source>
        <dbReference type="PROSITE-ProRule" id="PRU00473"/>
    </source>
</evidence>
<keyword evidence="2" id="KW-0175">Coiled coil</keyword>
<sequence>MKGFMFLTIALFLFSTSCVTKKKYMEAETGRLEALDYGRSLKQDLEQLQQKTAEQIKQLEQDTAAQGKVIREYRGLLNSNISEHEKLSLALKEKMDQLKDRENTINDLQSMINAQNEKVDMLLSSVKDALMGFSSDELSVTQKNGKVYVAMSDKLLFKSGSAKVDDRGKEALEKLAEVLKKQSEIDVFIEGHTDNKPIKTSQFKDNWDLSVIRATSVVRILTEDYGVNPLQIVPSGRGEFMPVDDNSTDEGRSKNRRTEIIMAPQLDKLLQILQ</sequence>
<evidence type="ECO:0000256" key="2">
    <source>
        <dbReference type="SAM" id="Coils"/>
    </source>
</evidence>